<evidence type="ECO:0000313" key="2">
    <source>
        <dbReference type="EMBL" id="CAF2079372.1"/>
    </source>
</evidence>
<evidence type="ECO:0000256" key="1">
    <source>
        <dbReference type="SAM" id="Phobius"/>
    </source>
</evidence>
<sequence>MSAMSCNDFNCSRLQPHDLPVRHTPIERFISIYCLALWFLISMLRYLFVFFVCVGMSFATVVEQSTVKDNRVTLVLCGGLLQEVYRGKQLHHLVYKRKAKQVEDFSNCEQMI</sequence>
<keyword evidence="1" id="KW-0472">Membrane</keyword>
<reference evidence="2" key="1">
    <citation type="submission" date="2021-01" db="EMBL/GenBank/DDBJ databases">
        <authorList>
            <consortium name="Genoscope - CEA"/>
            <person name="William W."/>
        </authorList>
    </citation>
    <scope>NUCLEOTIDE SEQUENCE</scope>
</reference>
<organism evidence="2">
    <name type="scientific">Brassica napus</name>
    <name type="common">Rape</name>
    <dbReference type="NCBI Taxonomy" id="3708"/>
    <lineage>
        <taxon>Eukaryota</taxon>
        <taxon>Viridiplantae</taxon>
        <taxon>Streptophyta</taxon>
        <taxon>Embryophyta</taxon>
        <taxon>Tracheophyta</taxon>
        <taxon>Spermatophyta</taxon>
        <taxon>Magnoliopsida</taxon>
        <taxon>eudicotyledons</taxon>
        <taxon>Gunneridae</taxon>
        <taxon>Pentapetalae</taxon>
        <taxon>rosids</taxon>
        <taxon>malvids</taxon>
        <taxon>Brassicales</taxon>
        <taxon>Brassicaceae</taxon>
        <taxon>Brassiceae</taxon>
        <taxon>Brassica</taxon>
    </lineage>
</organism>
<protein>
    <submittedName>
        <fullName evidence="2">(rape) hypothetical protein</fullName>
    </submittedName>
</protein>
<keyword evidence="1" id="KW-0812">Transmembrane</keyword>
<dbReference type="EMBL" id="HG994365">
    <property type="protein sequence ID" value="CAF2079372.1"/>
    <property type="molecule type" value="Genomic_DNA"/>
</dbReference>
<gene>
    <name evidence="2" type="ORF">DARMORV10_C01P52140.1</name>
</gene>
<proteinExistence type="predicted"/>
<feature type="transmembrane region" description="Helical" evidence="1">
    <location>
        <begin position="29"/>
        <end position="62"/>
    </location>
</feature>
<name>A0A816S0R3_BRANA</name>
<accession>A0A816S0R3</accession>
<dbReference type="Proteomes" id="UP001295469">
    <property type="component" value="Chromosome C01"/>
</dbReference>
<dbReference type="AlphaFoldDB" id="A0A816S0R3"/>
<keyword evidence="1" id="KW-1133">Transmembrane helix</keyword>